<evidence type="ECO:0000256" key="1">
    <source>
        <dbReference type="ARBA" id="ARBA00004123"/>
    </source>
</evidence>
<evidence type="ECO:0000256" key="6">
    <source>
        <dbReference type="ARBA" id="ARBA00022679"/>
    </source>
</evidence>
<dbReference type="InterPro" id="IPR001214">
    <property type="entry name" value="SET_dom"/>
</dbReference>
<dbReference type="InterPro" id="IPR046341">
    <property type="entry name" value="SET_dom_sf"/>
</dbReference>
<name>A0ABM1ELX8_PRICU</name>
<feature type="compositionally biased region" description="Polar residues" evidence="13">
    <location>
        <begin position="173"/>
        <end position="182"/>
    </location>
</feature>
<keyword evidence="8" id="KW-0156">Chromatin regulator</keyword>
<evidence type="ECO:0000313" key="16">
    <source>
        <dbReference type="RefSeq" id="XP_014673199.1"/>
    </source>
</evidence>
<evidence type="ECO:0000256" key="2">
    <source>
        <dbReference type="ARBA" id="ARBA00004286"/>
    </source>
</evidence>
<organism evidence="15 16">
    <name type="scientific">Priapulus caudatus</name>
    <name type="common">Priapulid worm</name>
    <dbReference type="NCBI Taxonomy" id="37621"/>
    <lineage>
        <taxon>Eukaryota</taxon>
        <taxon>Metazoa</taxon>
        <taxon>Ecdysozoa</taxon>
        <taxon>Scalidophora</taxon>
        <taxon>Priapulida</taxon>
        <taxon>Priapulimorpha</taxon>
        <taxon>Priapulimorphida</taxon>
        <taxon>Priapulidae</taxon>
        <taxon>Priapulus</taxon>
    </lineage>
</organism>
<reference evidence="16" key="1">
    <citation type="submission" date="2025-08" db="UniProtKB">
        <authorList>
            <consortium name="RefSeq"/>
        </authorList>
    </citation>
    <scope>IDENTIFICATION</scope>
</reference>
<dbReference type="PANTHER" id="PTHR46167:SF1">
    <property type="entry name" value="N-LYSINE METHYLTRANSFERASE KMT5A"/>
    <property type="match status" value="1"/>
</dbReference>
<evidence type="ECO:0000256" key="8">
    <source>
        <dbReference type="ARBA" id="ARBA00022853"/>
    </source>
</evidence>
<feature type="compositionally biased region" description="Polar residues" evidence="13">
    <location>
        <begin position="192"/>
        <end position="207"/>
    </location>
</feature>
<dbReference type="Pfam" id="PF00856">
    <property type="entry name" value="SET"/>
    <property type="match status" value="1"/>
</dbReference>
<keyword evidence="9" id="KW-0805">Transcription regulation</keyword>
<dbReference type="PROSITE" id="PS51571">
    <property type="entry name" value="SAM_MT43_PR_SET"/>
    <property type="match status" value="1"/>
</dbReference>
<keyword evidence="10" id="KW-0804">Transcription</keyword>
<feature type="domain" description="SET" evidence="14">
    <location>
        <begin position="284"/>
        <end position="406"/>
    </location>
</feature>
<dbReference type="Proteomes" id="UP000695022">
    <property type="component" value="Unplaced"/>
</dbReference>
<dbReference type="InterPro" id="IPR051760">
    <property type="entry name" value="KMT5A"/>
</dbReference>
<evidence type="ECO:0000256" key="12">
    <source>
        <dbReference type="ARBA" id="ARBA00047784"/>
    </source>
</evidence>
<dbReference type="EC" id="2.1.1.361" evidence="3"/>
<dbReference type="SMART" id="SM00317">
    <property type="entry name" value="SET"/>
    <property type="match status" value="1"/>
</dbReference>
<gene>
    <name evidence="16" type="primary">LOC106813551</name>
</gene>
<dbReference type="CDD" id="cd10528">
    <property type="entry name" value="SET_SETD8"/>
    <property type="match status" value="1"/>
</dbReference>
<dbReference type="PANTHER" id="PTHR46167">
    <property type="entry name" value="N-LYSINE METHYLTRANSFERASE KMT5A"/>
    <property type="match status" value="1"/>
</dbReference>
<evidence type="ECO:0000256" key="10">
    <source>
        <dbReference type="ARBA" id="ARBA00023163"/>
    </source>
</evidence>
<accession>A0ABM1ELX8</accession>
<evidence type="ECO:0000313" key="15">
    <source>
        <dbReference type="Proteomes" id="UP000695022"/>
    </source>
</evidence>
<sequence length="421" mass="45956">MGRRGRAGKRAGNKAKVIPQSPSTASPVPKIANNKSSLTIAQTSPVPHCTPCDGSGDHLRAAIDNCKESAINQVPPVNGSSLPSLSNCCGDLSSNDSETGELEPPVLQKNADLTRLDGCLENLCNASNNVKPPPQPCIGEVRQDDAETKVELTQEQHLKIEVTEFEATDLSDSTVLLTPDSTPTKKREEKSTPTLSPFESLVKTKQVQPPVKNGNGRGRGQKKSDTKATQIRGNRGKSKETNSTPSKLITDFFPVRRSTRMSKSVQEECKQKQLEEYILSGREDGLEVVDIVGKGRGVVATKPFKRGEFVVEYHGDLISVDVAKLREEQYAATPDTYGCYMYYFTFNSKQYCVDATAESGRLGRLINHSRKGNVKSRQVAVGAQPHLILVASRDVEAGEELLYDYGDRSKTSLNAHPWLAL</sequence>
<feature type="compositionally biased region" description="Basic residues" evidence="13">
    <location>
        <begin position="1"/>
        <end position="13"/>
    </location>
</feature>
<keyword evidence="7" id="KW-0949">S-adenosyl-L-methionine</keyword>
<comment type="catalytic activity">
    <reaction evidence="12">
        <text>L-lysyl(20)-[histone H4] + S-adenosyl-L-methionine = N(6)-methyl-L-lysyl(20)-[histone H4] + S-adenosyl-L-homocysteine + H(+)</text>
        <dbReference type="Rhea" id="RHEA:60344"/>
        <dbReference type="Rhea" id="RHEA-COMP:15554"/>
        <dbReference type="Rhea" id="RHEA-COMP:15555"/>
        <dbReference type="ChEBI" id="CHEBI:15378"/>
        <dbReference type="ChEBI" id="CHEBI:29969"/>
        <dbReference type="ChEBI" id="CHEBI:57856"/>
        <dbReference type="ChEBI" id="CHEBI:59789"/>
        <dbReference type="ChEBI" id="CHEBI:61929"/>
        <dbReference type="EC" id="2.1.1.361"/>
    </reaction>
</comment>
<dbReference type="GeneID" id="106813551"/>
<proteinExistence type="predicted"/>
<feature type="region of interest" description="Disordered" evidence="13">
    <location>
        <begin position="1"/>
        <end position="37"/>
    </location>
</feature>
<dbReference type="Gene3D" id="2.170.270.10">
    <property type="entry name" value="SET domain"/>
    <property type="match status" value="1"/>
</dbReference>
<evidence type="ECO:0000256" key="13">
    <source>
        <dbReference type="SAM" id="MobiDB-lite"/>
    </source>
</evidence>
<evidence type="ECO:0000256" key="11">
    <source>
        <dbReference type="ARBA" id="ARBA00023242"/>
    </source>
</evidence>
<dbReference type="InterPro" id="IPR016858">
    <property type="entry name" value="KMT5A-like"/>
</dbReference>
<dbReference type="RefSeq" id="XP_014673199.1">
    <property type="nucleotide sequence ID" value="XM_014817713.1"/>
</dbReference>
<keyword evidence="5" id="KW-0489">Methyltransferase</keyword>
<keyword evidence="15" id="KW-1185">Reference proteome</keyword>
<evidence type="ECO:0000256" key="4">
    <source>
        <dbReference type="ARBA" id="ARBA00022454"/>
    </source>
</evidence>
<evidence type="ECO:0000256" key="3">
    <source>
        <dbReference type="ARBA" id="ARBA00012187"/>
    </source>
</evidence>
<keyword evidence="11" id="KW-0539">Nucleus</keyword>
<keyword evidence="6" id="KW-0808">Transferase</keyword>
<feature type="region of interest" description="Disordered" evidence="13">
    <location>
        <begin position="173"/>
        <end position="246"/>
    </location>
</feature>
<evidence type="ECO:0000259" key="14">
    <source>
        <dbReference type="PROSITE" id="PS50280"/>
    </source>
</evidence>
<comment type="subcellular location">
    <subcellularLocation>
        <location evidence="2">Chromosome</location>
    </subcellularLocation>
    <subcellularLocation>
        <location evidence="1">Nucleus</location>
    </subcellularLocation>
</comment>
<evidence type="ECO:0000256" key="5">
    <source>
        <dbReference type="ARBA" id="ARBA00022603"/>
    </source>
</evidence>
<dbReference type="PROSITE" id="PS50280">
    <property type="entry name" value="SET"/>
    <property type="match status" value="1"/>
</dbReference>
<dbReference type="SUPFAM" id="SSF82199">
    <property type="entry name" value="SET domain"/>
    <property type="match status" value="1"/>
</dbReference>
<dbReference type="InterPro" id="IPR047266">
    <property type="entry name" value="KMT5A-like_SET"/>
</dbReference>
<protein>
    <recommendedName>
        <fullName evidence="3">[histone H4]-lysine(20) N-methyltransferase</fullName>
        <ecNumber evidence="3">2.1.1.361</ecNumber>
    </recommendedName>
</protein>
<keyword evidence="4" id="KW-0158">Chromosome</keyword>
<evidence type="ECO:0000256" key="7">
    <source>
        <dbReference type="ARBA" id="ARBA00022691"/>
    </source>
</evidence>
<evidence type="ECO:0000256" key="9">
    <source>
        <dbReference type="ARBA" id="ARBA00023015"/>
    </source>
</evidence>